<dbReference type="Pfam" id="PF01553">
    <property type="entry name" value="Acyltransferase"/>
    <property type="match status" value="1"/>
</dbReference>
<evidence type="ECO:0000259" key="2">
    <source>
        <dbReference type="SMART" id="SM00563"/>
    </source>
</evidence>
<keyword evidence="4" id="KW-1185">Reference proteome</keyword>
<dbReference type="KEGG" id="mbd:MEBOL_000906"/>
<dbReference type="SMART" id="SM00563">
    <property type="entry name" value="PlsC"/>
    <property type="match status" value="1"/>
</dbReference>
<feature type="domain" description="Phospholipid/glycerol acyltransferase" evidence="2">
    <location>
        <begin position="92"/>
        <end position="210"/>
    </location>
</feature>
<dbReference type="GO" id="GO:0016020">
    <property type="term" value="C:membrane"/>
    <property type="evidence" value="ECO:0007669"/>
    <property type="project" value="TreeGrafter"/>
</dbReference>
<evidence type="ECO:0000313" key="4">
    <source>
        <dbReference type="Proteomes" id="UP000217289"/>
    </source>
</evidence>
<protein>
    <submittedName>
        <fullName evidence="3">Acyltransferase</fullName>
    </submittedName>
</protein>
<organism evidence="3 4">
    <name type="scientific">Melittangium boletus DSM 14713</name>
    <dbReference type="NCBI Taxonomy" id="1294270"/>
    <lineage>
        <taxon>Bacteria</taxon>
        <taxon>Pseudomonadati</taxon>
        <taxon>Myxococcota</taxon>
        <taxon>Myxococcia</taxon>
        <taxon>Myxococcales</taxon>
        <taxon>Cystobacterineae</taxon>
        <taxon>Archangiaceae</taxon>
        <taxon>Melittangium</taxon>
    </lineage>
</organism>
<dbReference type="PANTHER" id="PTHR22753">
    <property type="entry name" value="TRANSMEMBRANE PROTEIN 68"/>
    <property type="match status" value="1"/>
</dbReference>
<dbReference type="GO" id="GO:0016746">
    <property type="term" value="F:acyltransferase activity"/>
    <property type="evidence" value="ECO:0007669"/>
    <property type="project" value="UniProtKB-KW"/>
</dbReference>
<evidence type="ECO:0000313" key="3">
    <source>
        <dbReference type="EMBL" id="ATB27464.1"/>
    </source>
</evidence>
<dbReference type="Proteomes" id="UP000217289">
    <property type="component" value="Chromosome"/>
</dbReference>
<evidence type="ECO:0000256" key="1">
    <source>
        <dbReference type="SAM" id="MobiDB-lite"/>
    </source>
</evidence>
<dbReference type="InterPro" id="IPR002123">
    <property type="entry name" value="Plipid/glycerol_acylTrfase"/>
</dbReference>
<proteinExistence type="predicted"/>
<keyword evidence="3" id="KW-0808">Transferase</keyword>
<sequence>MAVRGVGRQTPKVAESDTMTQAGTGGADGVSRSEVKERLERLELPFNAYGVDPYGVSRWHLGVIYEALTFFYRHYFRVRCHGIEHVPARGRGMLVGNHSGGVAVDGMMVIASCFLEADPPRLAQGMAEKFVNAMPLASIWSSRCGQFPGLPENATRLLEEERLLLVFPEGARGTAKLYPQRYDLVDFGTGFMRLALKTRTPIIPFGFLGGGAAIPTVANLYGLGKALGMPYVPVTPYLLPLPLPVPLEIHYSEPMVFEGTGNEEDTVIQGYVEQVKARIADIIDQRRSERWREAEKP</sequence>
<gene>
    <name evidence="3" type="ORF">MEBOL_000906</name>
</gene>
<keyword evidence="3" id="KW-0012">Acyltransferase</keyword>
<reference evidence="3 4" key="1">
    <citation type="submission" date="2017-06" db="EMBL/GenBank/DDBJ databases">
        <authorList>
            <person name="Kim H.J."/>
            <person name="Triplett B.A."/>
        </authorList>
    </citation>
    <scope>NUCLEOTIDE SEQUENCE [LARGE SCALE GENOMIC DNA]</scope>
    <source>
        <strain evidence="3 4">DSM 14713</strain>
    </source>
</reference>
<dbReference type="OrthoDB" id="5241618at2"/>
<feature type="region of interest" description="Disordered" evidence="1">
    <location>
        <begin position="1"/>
        <end position="32"/>
    </location>
</feature>
<dbReference type="SUPFAM" id="SSF69593">
    <property type="entry name" value="Glycerol-3-phosphate (1)-acyltransferase"/>
    <property type="match status" value="1"/>
</dbReference>
<name>A0A250I6I0_9BACT</name>
<dbReference type="EMBL" id="CP022163">
    <property type="protein sequence ID" value="ATB27464.1"/>
    <property type="molecule type" value="Genomic_DNA"/>
</dbReference>
<dbReference type="AlphaFoldDB" id="A0A250I6I0"/>
<accession>A0A250I6I0</accession>
<dbReference type="PANTHER" id="PTHR22753:SF14">
    <property type="entry name" value="MONOACYLGLYCEROL_DIACYLGLYCEROL O-ACYLTRANSFERASE"/>
    <property type="match status" value="1"/>
</dbReference>